<evidence type="ECO:0000313" key="2">
    <source>
        <dbReference type="EMBL" id="KAF8769073.1"/>
    </source>
</evidence>
<evidence type="ECO:0000256" key="1">
    <source>
        <dbReference type="SAM" id="Phobius"/>
    </source>
</evidence>
<dbReference type="AlphaFoldDB" id="A0A835FR68"/>
<sequence>MANVLSLGMLFLGFPYLLPCLCISFFAAVVLVSCIWLPALSIPLIAAYPFMTHLSATKSKRRCKWHSCNCNVLLQGYWSCWSRRGVNSRGPKSDNMPPSFLVLSLYNLSVYYSDVSLYSITAFKCVGLVLTFKPFLAVPEHYDMK</sequence>
<name>A0A835FR68_9POAL</name>
<feature type="transmembrane region" description="Helical" evidence="1">
    <location>
        <begin position="29"/>
        <end position="51"/>
    </location>
</feature>
<gene>
    <name evidence="2" type="ORF">HU200_006948</name>
</gene>
<reference evidence="2" key="1">
    <citation type="submission" date="2020-07" db="EMBL/GenBank/DDBJ databases">
        <title>Genome sequence and genetic diversity analysis of an under-domesticated orphan crop, white fonio (Digitaria exilis).</title>
        <authorList>
            <person name="Bennetzen J.L."/>
            <person name="Chen S."/>
            <person name="Ma X."/>
            <person name="Wang X."/>
            <person name="Yssel A.E.J."/>
            <person name="Chaluvadi S.R."/>
            <person name="Johnson M."/>
            <person name="Gangashetty P."/>
            <person name="Hamidou F."/>
            <person name="Sanogo M.D."/>
            <person name="Zwaenepoel A."/>
            <person name="Wallace J."/>
            <person name="Van De Peer Y."/>
            <person name="Van Deynze A."/>
        </authorList>
    </citation>
    <scope>NUCLEOTIDE SEQUENCE</scope>
    <source>
        <tissue evidence="2">Leaves</tissue>
    </source>
</reference>
<evidence type="ECO:0000313" key="3">
    <source>
        <dbReference type="Proteomes" id="UP000636709"/>
    </source>
</evidence>
<organism evidence="2 3">
    <name type="scientific">Digitaria exilis</name>
    <dbReference type="NCBI Taxonomy" id="1010633"/>
    <lineage>
        <taxon>Eukaryota</taxon>
        <taxon>Viridiplantae</taxon>
        <taxon>Streptophyta</taxon>
        <taxon>Embryophyta</taxon>
        <taxon>Tracheophyta</taxon>
        <taxon>Spermatophyta</taxon>
        <taxon>Magnoliopsida</taxon>
        <taxon>Liliopsida</taxon>
        <taxon>Poales</taxon>
        <taxon>Poaceae</taxon>
        <taxon>PACMAD clade</taxon>
        <taxon>Panicoideae</taxon>
        <taxon>Panicodae</taxon>
        <taxon>Paniceae</taxon>
        <taxon>Anthephorinae</taxon>
        <taxon>Digitaria</taxon>
    </lineage>
</organism>
<accession>A0A835FR68</accession>
<protein>
    <submittedName>
        <fullName evidence="2">Uncharacterized protein</fullName>
    </submittedName>
</protein>
<dbReference type="Proteomes" id="UP000636709">
    <property type="component" value="Unassembled WGS sequence"/>
</dbReference>
<proteinExistence type="predicted"/>
<keyword evidence="3" id="KW-1185">Reference proteome</keyword>
<keyword evidence="1" id="KW-1133">Transmembrane helix</keyword>
<dbReference type="EMBL" id="JACEFO010000465">
    <property type="protein sequence ID" value="KAF8769073.1"/>
    <property type="molecule type" value="Genomic_DNA"/>
</dbReference>
<keyword evidence="1" id="KW-0472">Membrane</keyword>
<dbReference type="OrthoDB" id="10262656at2759"/>
<keyword evidence="1" id="KW-0812">Transmembrane</keyword>
<comment type="caution">
    <text evidence="2">The sequence shown here is derived from an EMBL/GenBank/DDBJ whole genome shotgun (WGS) entry which is preliminary data.</text>
</comment>